<proteinExistence type="predicted"/>
<comment type="caution">
    <text evidence="2">The sequence shown here is derived from an EMBL/GenBank/DDBJ whole genome shotgun (WGS) entry which is preliminary data.</text>
</comment>
<evidence type="ECO:0000313" key="2">
    <source>
        <dbReference type="EMBL" id="MBZ4040610.1"/>
    </source>
</evidence>
<keyword evidence="3" id="KW-1185">Reference proteome</keyword>
<organism evidence="2 3">
    <name type="scientific">Novilysobacter selenitireducens</name>
    <dbReference type="NCBI Taxonomy" id="2872639"/>
    <lineage>
        <taxon>Bacteria</taxon>
        <taxon>Pseudomonadati</taxon>
        <taxon>Pseudomonadota</taxon>
        <taxon>Gammaproteobacteria</taxon>
        <taxon>Lysobacterales</taxon>
        <taxon>Lysobacteraceae</taxon>
        <taxon>Novilysobacter</taxon>
    </lineage>
</organism>
<gene>
    <name evidence="2" type="ORF">K6753_13815</name>
</gene>
<dbReference type="RefSeq" id="WP_223677081.1">
    <property type="nucleotide sequence ID" value="NZ_JAINZW010000008.1"/>
</dbReference>
<evidence type="ECO:0000256" key="1">
    <source>
        <dbReference type="SAM" id="SignalP"/>
    </source>
</evidence>
<dbReference type="Proteomes" id="UP001430954">
    <property type="component" value="Unassembled WGS sequence"/>
</dbReference>
<evidence type="ECO:0008006" key="4">
    <source>
        <dbReference type="Google" id="ProtNLM"/>
    </source>
</evidence>
<accession>A0ABS7T9S2</accession>
<reference evidence="2 3" key="1">
    <citation type="submission" date="2021-09" db="EMBL/GenBank/DDBJ databases">
        <title>Lysobacter sp. 13A isolated from the river sediment.</title>
        <authorList>
            <person name="Liu H."/>
            <person name="Li S."/>
            <person name="Mao S."/>
        </authorList>
    </citation>
    <scope>NUCLEOTIDE SEQUENCE [LARGE SCALE GENOMIC DNA]</scope>
    <source>
        <strain evidence="2 3">13A</strain>
    </source>
</reference>
<protein>
    <recommendedName>
        <fullName evidence="4">Secreted protein</fullName>
    </recommendedName>
</protein>
<keyword evidence="1" id="KW-0732">Signal</keyword>
<sequence>MRQSALLIALTTALVALPSLAADPVPEIERGEAAPQAVGAAHTLRTIPEACARLEGAFTGQADAPYRFAVVRSSPNCQPRARFVDAAEAKPSTGAGWVLNDLIRVPNASCQTQQAVVRVWRKPLAQAQATERDGQGQMRVYLEEMRKEAEAGKLDAVPLFAASMSVEGLPCGG</sequence>
<name>A0ABS7T9S2_9GAMM</name>
<feature type="signal peptide" evidence="1">
    <location>
        <begin position="1"/>
        <end position="21"/>
    </location>
</feature>
<feature type="chain" id="PRO_5046465797" description="Secreted protein" evidence="1">
    <location>
        <begin position="22"/>
        <end position="173"/>
    </location>
</feature>
<dbReference type="EMBL" id="JAINZW010000008">
    <property type="protein sequence ID" value="MBZ4040610.1"/>
    <property type="molecule type" value="Genomic_DNA"/>
</dbReference>
<evidence type="ECO:0000313" key="3">
    <source>
        <dbReference type="Proteomes" id="UP001430954"/>
    </source>
</evidence>